<organism evidence="1">
    <name type="scientific">mine drainage metagenome</name>
    <dbReference type="NCBI Taxonomy" id="410659"/>
    <lineage>
        <taxon>unclassified sequences</taxon>
        <taxon>metagenomes</taxon>
        <taxon>ecological metagenomes</taxon>
    </lineage>
</organism>
<dbReference type="Gene3D" id="3.40.190.10">
    <property type="entry name" value="Periplasmic binding protein-like II"/>
    <property type="match status" value="1"/>
</dbReference>
<accession>T1BRU1</accession>
<feature type="non-terminal residue" evidence="1">
    <location>
        <position position="304"/>
    </location>
</feature>
<dbReference type="SUPFAM" id="SSF53850">
    <property type="entry name" value="Periplasmic binding protein-like II"/>
    <property type="match status" value="1"/>
</dbReference>
<gene>
    <name evidence="1" type="ORF">B1B_08984</name>
</gene>
<dbReference type="AlphaFoldDB" id="T1BRU1"/>
<reference evidence="1" key="1">
    <citation type="submission" date="2013-08" db="EMBL/GenBank/DDBJ databases">
        <authorList>
            <person name="Mendez C."/>
            <person name="Richter M."/>
            <person name="Ferrer M."/>
            <person name="Sanchez J."/>
        </authorList>
    </citation>
    <scope>NUCLEOTIDE SEQUENCE</scope>
</reference>
<protein>
    <submittedName>
        <fullName evidence="1">Extracellular solute-binding protein</fullName>
    </submittedName>
</protein>
<evidence type="ECO:0000313" key="1">
    <source>
        <dbReference type="EMBL" id="EQD56685.1"/>
    </source>
</evidence>
<dbReference type="EMBL" id="AUZY01005903">
    <property type="protein sequence ID" value="EQD56685.1"/>
    <property type="molecule type" value="Genomic_DNA"/>
</dbReference>
<comment type="caution">
    <text evidence="1">The sequence shown here is derived from an EMBL/GenBank/DDBJ whole genome shotgun (WGS) entry which is preliminary data.</text>
</comment>
<name>T1BRU1_9ZZZZ</name>
<sequence length="304" mass="32260">MGGSTSLNNTPGNILTAMTVNSTQYCPKVNGAFAGNGCVTFNTQALTGTGWSYFLELIADPLGASIMSCAWASANGGGIPGFNVVGDHCTVPAANSQAPTAWDAYMSMGAYGSYNTYLQWHLMGSGPYYMANLQISEAYYLQANPYWGGTTCVGGAVLGCLPGPYSSTNPTFIPTVNVIWETSQTQGESAYVAGTADFATIPHPDTNFMLQLAAKGTIGIAAAPSLSIYFLPFNMNFNVAGAQSYITTPINIPGTMLQDVNFRQFLINSFPYATIQSTVNTVDGIQYEFPYGGAIPQFMGNFYP</sequence>
<reference evidence="1" key="2">
    <citation type="journal article" date="2014" name="ISME J.">
        <title>Microbial stratification in low pH oxic and suboxic macroscopic growths along an acid mine drainage.</title>
        <authorList>
            <person name="Mendez-Garcia C."/>
            <person name="Mesa V."/>
            <person name="Sprenger R.R."/>
            <person name="Richter M."/>
            <person name="Diez M.S."/>
            <person name="Solano J."/>
            <person name="Bargiela R."/>
            <person name="Golyshina O.V."/>
            <person name="Manteca A."/>
            <person name="Ramos J.L."/>
            <person name="Gallego J.R."/>
            <person name="Llorente I."/>
            <person name="Martins Dos Santos V.A."/>
            <person name="Jensen O.N."/>
            <person name="Pelaez A.I."/>
            <person name="Sanchez J."/>
            <person name="Ferrer M."/>
        </authorList>
    </citation>
    <scope>NUCLEOTIDE SEQUENCE</scope>
</reference>
<proteinExistence type="predicted"/>